<feature type="compositionally biased region" description="Basic and acidic residues" evidence="1">
    <location>
        <begin position="42"/>
        <end position="60"/>
    </location>
</feature>
<dbReference type="InterPro" id="IPR010287">
    <property type="entry name" value="DUF892_YciF-like"/>
</dbReference>
<evidence type="ECO:0000256" key="1">
    <source>
        <dbReference type="SAM" id="MobiDB-lite"/>
    </source>
</evidence>
<evidence type="ECO:0000313" key="3">
    <source>
        <dbReference type="Proteomes" id="UP000011555"/>
    </source>
</evidence>
<accession>M0L1H1</accession>
<proteinExistence type="predicted"/>
<dbReference type="eggNOG" id="arCOG10787">
    <property type="taxonomic scope" value="Archaea"/>
</dbReference>
<reference evidence="2 3" key="1">
    <citation type="journal article" date="2014" name="PLoS Genet.">
        <title>Phylogenetically driven sequencing of extremely halophilic archaea reveals strategies for static and dynamic osmo-response.</title>
        <authorList>
            <person name="Becker E.A."/>
            <person name="Seitzer P.M."/>
            <person name="Tritt A."/>
            <person name="Larsen D."/>
            <person name="Krusor M."/>
            <person name="Yao A.I."/>
            <person name="Wu D."/>
            <person name="Madern D."/>
            <person name="Eisen J.A."/>
            <person name="Darling A.E."/>
            <person name="Facciotti M.T."/>
        </authorList>
    </citation>
    <scope>NUCLEOTIDE SEQUENCE [LARGE SCALE GENOMIC DNA]</scope>
    <source>
        <strain evidence="2 3">AJ5</strain>
    </source>
</reference>
<sequence>MGDLVEAELGRSIERLEISKLETLLTLAQRTDLPSEVVEPLETTKTEAENGLERLQDLSL</sequence>
<dbReference type="Proteomes" id="UP000011555">
    <property type="component" value="Unassembled WGS sequence"/>
</dbReference>
<dbReference type="EMBL" id="AOLZ01000077">
    <property type="protein sequence ID" value="EMA27396.1"/>
    <property type="molecule type" value="Genomic_DNA"/>
</dbReference>
<feature type="region of interest" description="Disordered" evidence="1">
    <location>
        <begin position="41"/>
        <end position="60"/>
    </location>
</feature>
<comment type="caution">
    <text evidence="2">The sequence shown here is derived from an EMBL/GenBank/DDBJ whole genome shotgun (WGS) entry which is preliminary data.</text>
</comment>
<evidence type="ECO:0000313" key="2">
    <source>
        <dbReference type="EMBL" id="EMA27396.1"/>
    </source>
</evidence>
<dbReference type="InterPro" id="IPR012347">
    <property type="entry name" value="Ferritin-like"/>
</dbReference>
<dbReference type="InParanoid" id="M0L1H1"/>
<gene>
    <name evidence="2" type="ORF">C445_20490</name>
</gene>
<keyword evidence="3" id="KW-1185">Reference proteome</keyword>
<name>M0L1H1_NATLA</name>
<dbReference type="AlphaFoldDB" id="M0L1H1"/>
<dbReference type="Gene3D" id="1.20.1260.10">
    <property type="match status" value="1"/>
</dbReference>
<organism evidence="2 3">
    <name type="scientific">Natronobacterium lacisalsi AJ5</name>
    <dbReference type="NCBI Taxonomy" id="358396"/>
    <lineage>
        <taxon>Archaea</taxon>
        <taxon>Methanobacteriati</taxon>
        <taxon>Methanobacteriota</taxon>
        <taxon>Stenosarchaea group</taxon>
        <taxon>Halobacteria</taxon>
        <taxon>Halobacteriales</taxon>
        <taxon>Natrialbaceae</taxon>
        <taxon>Natronobacterium</taxon>
    </lineage>
</organism>
<dbReference type="Pfam" id="PF05974">
    <property type="entry name" value="DUF892"/>
    <property type="match status" value="1"/>
</dbReference>
<protein>
    <submittedName>
        <fullName evidence="2">Uncharacterized protein</fullName>
    </submittedName>
</protein>